<keyword evidence="10" id="KW-1185">Reference proteome</keyword>
<proteinExistence type="inferred from homology"/>
<name>A0A2P8HC96_CHINA</name>
<gene>
    <name evidence="9" type="ORF">CLV51_107103</name>
</gene>
<feature type="domain" description="SusD-like N-terminal" evidence="8">
    <location>
        <begin position="23"/>
        <end position="237"/>
    </location>
</feature>
<comment type="subcellular location">
    <subcellularLocation>
        <location evidence="1">Cell outer membrane</location>
    </subcellularLocation>
</comment>
<feature type="chain" id="PRO_5015107419" evidence="6">
    <location>
        <begin position="22"/>
        <end position="500"/>
    </location>
</feature>
<dbReference type="RefSeq" id="WP_106530769.1">
    <property type="nucleotide sequence ID" value="NZ_PYAW01000007.1"/>
</dbReference>
<organism evidence="9 10">
    <name type="scientific">Chitinophaga niastensis</name>
    <dbReference type="NCBI Taxonomy" id="536980"/>
    <lineage>
        <taxon>Bacteria</taxon>
        <taxon>Pseudomonadati</taxon>
        <taxon>Bacteroidota</taxon>
        <taxon>Chitinophagia</taxon>
        <taxon>Chitinophagales</taxon>
        <taxon>Chitinophagaceae</taxon>
        <taxon>Chitinophaga</taxon>
    </lineage>
</organism>
<sequence length="500" mass="56037">MKKYRLILLTIFATAILVACKKDFLDTKPTNAVPEDQVFSTADNVETVINGTWSYMFEEFFTYAVPGYKSIHLTSDAMGNDVAITSKYGLRDAYTFTEMVDPTKNRVGAFWTILYKVIDNCNNIIAKVDNATGDANKKAYLKGQAYALRANCYLTLASFYQFGVSVNPGAKAVPIYTEPSGPATQGKPRATITQVYQQVIDDLLKAEPLLQNYQRNATQKWRIDLNVVEGLLARAYLYSGQYSLAPAKAVAARNGYPLMSGDDYNKGFNDISNAEWIWGHAQTPNQSNASYNFNFLDVSSPVSYYYSFMADPYFKSHFDNSDVRTRLFDWDTLPSQEGFLRYKKFRFRDPGAMVGDLVLMRSAEMYLVEAEAYARSSNTGKAITALNTLRVARNAAPYAGGGNLVDTIMLERRKELWGEGFSLSDIIRTGGTVVRKAFLSYQNTDSLISVPRADGTFKVVKARGHRTLKFPDKSAFQPNSPYYLFAIPVTEQQNNPNLNN</sequence>
<dbReference type="Pfam" id="PF07980">
    <property type="entry name" value="SusD_RagB"/>
    <property type="match status" value="1"/>
</dbReference>
<dbReference type="GO" id="GO:0009279">
    <property type="term" value="C:cell outer membrane"/>
    <property type="evidence" value="ECO:0007669"/>
    <property type="project" value="UniProtKB-SubCell"/>
</dbReference>
<dbReference type="Gene3D" id="1.25.40.390">
    <property type="match status" value="1"/>
</dbReference>
<dbReference type="Pfam" id="PF14322">
    <property type="entry name" value="SusD-like_3"/>
    <property type="match status" value="1"/>
</dbReference>
<evidence type="ECO:0000259" key="8">
    <source>
        <dbReference type="Pfam" id="PF14322"/>
    </source>
</evidence>
<dbReference type="CDD" id="cd08977">
    <property type="entry name" value="SusD"/>
    <property type="match status" value="1"/>
</dbReference>
<evidence type="ECO:0000259" key="7">
    <source>
        <dbReference type="Pfam" id="PF07980"/>
    </source>
</evidence>
<dbReference type="InterPro" id="IPR011990">
    <property type="entry name" value="TPR-like_helical_dom_sf"/>
</dbReference>
<dbReference type="PROSITE" id="PS51257">
    <property type="entry name" value="PROKAR_LIPOPROTEIN"/>
    <property type="match status" value="1"/>
</dbReference>
<evidence type="ECO:0000313" key="10">
    <source>
        <dbReference type="Proteomes" id="UP000240971"/>
    </source>
</evidence>
<reference evidence="9 10" key="1">
    <citation type="submission" date="2018-03" db="EMBL/GenBank/DDBJ databases">
        <title>Genomic Encyclopedia of Archaeal and Bacterial Type Strains, Phase II (KMG-II): from individual species to whole genera.</title>
        <authorList>
            <person name="Goeker M."/>
        </authorList>
    </citation>
    <scope>NUCLEOTIDE SEQUENCE [LARGE SCALE GENOMIC DNA]</scope>
    <source>
        <strain evidence="9 10">DSM 24859</strain>
    </source>
</reference>
<keyword evidence="5" id="KW-0998">Cell outer membrane</keyword>
<evidence type="ECO:0000256" key="5">
    <source>
        <dbReference type="ARBA" id="ARBA00023237"/>
    </source>
</evidence>
<evidence type="ECO:0000256" key="2">
    <source>
        <dbReference type="ARBA" id="ARBA00006275"/>
    </source>
</evidence>
<comment type="caution">
    <text evidence="9">The sequence shown here is derived from an EMBL/GenBank/DDBJ whole genome shotgun (WGS) entry which is preliminary data.</text>
</comment>
<keyword evidence="4" id="KW-0472">Membrane</keyword>
<protein>
    <submittedName>
        <fullName evidence="9">SusD-like starch-binding protein associating with outer membrane</fullName>
    </submittedName>
</protein>
<keyword evidence="3 6" id="KW-0732">Signal</keyword>
<evidence type="ECO:0000256" key="4">
    <source>
        <dbReference type="ARBA" id="ARBA00023136"/>
    </source>
</evidence>
<dbReference type="SUPFAM" id="SSF48452">
    <property type="entry name" value="TPR-like"/>
    <property type="match status" value="1"/>
</dbReference>
<dbReference type="AlphaFoldDB" id="A0A2P8HC96"/>
<evidence type="ECO:0000313" key="9">
    <source>
        <dbReference type="EMBL" id="PSL43792.1"/>
    </source>
</evidence>
<dbReference type="Proteomes" id="UP000240971">
    <property type="component" value="Unassembled WGS sequence"/>
</dbReference>
<evidence type="ECO:0000256" key="3">
    <source>
        <dbReference type="ARBA" id="ARBA00022729"/>
    </source>
</evidence>
<accession>A0A2P8HC96</accession>
<dbReference type="OrthoDB" id="630434at2"/>
<dbReference type="EMBL" id="PYAW01000007">
    <property type="protein sequence ID" value="PSL43792.1"/>
    <property type="molecule type" value="Genomic_DNA"/>
</dbReference>
<comment type="similarity">
    <text evidence="2">Belongs to the SusD family.</text>
</comment>
<feature type="signal peptide" evidence="6">
    <location>
        <begin position="1"/>
        <end position="21"/>
    </location>
</feature>
<feature type="domain" description="RagB/SusD" evidence="7">
    <location>
        <begin position="355"/>
        <end position="499"/>
    </location>
</feature>
<evidence type="ECO:0000256" key="1">
    <source>
        <dbReference type="ARBA" id="ARBA00004442"/>
    </source>
</evidence>
<dbReference type="InterPro" id="IPR012944">
    <property type="entry name" value="SusD_RagB_dom"/>
</dbReference>
<dbReference type="InterPro" id="IPR033985">
    <property type="entry name" value="SusD-like_N"/>
</dbReference>
<evidence type="ECO:0000256" key="6">
    <source>
        <dbReference type="SAM" id="SignalP"/>
    </source>
</evidence>